<organism evidence="2 3">
    <name type="scientific">Labrys wisconsinensis</name>
    <dbReference type="NCBI Taxonomy" id="425677"/>
    <lineage>
        <taxon>Bacteria</taxon>
        <taxon>Pseudomonadati</taxon>
        <taxon>Pseudomonadota</taxon>
        <taxon>Alphaproteobacteria</taxon>
        <taxon>Hyphomicrobiales</taxon>
        <taxon>Xanthobacteraceae</taxon>
        <taxon>Labrys</taxon>
    </lineage>
</organism>
<protein>
    <recommendedName>
        <fullName evidence="4">Lipid A 3-O-deacylase</fullName>
    </recommendedName>
</protein>
<feature type="signal peptide" evidence="1">
    <location>
        <begin position="1"/>
        <end position="21"/>
    </location>
</feature>
<dbReference type="InterPro" id="IPR018550">
    <property type="entry name" value="Lipid-A_deacylase-rel"/>
</dbReference>
<dbReference type="Pfam" id="PF09411">
    <property type="entry name" value="PagL"/>
    <property type="match status" value="1"/>
</dbReference>
<evidence type="ECO:0000313" key="3">
    <source>
        <dbReference type="Proteomes" id="UP001242480"/>
    </source>
</evidence>
<keyword evidence="1" id="KW-0732">Signal</keyword>
<proteinExistence type="predicted"/>
<comment type="caution">
    <text evidence="2">The sequence shown here is derived from an EMBL/GenBank/DDBJ whole genome shotgun (WGS) entry which is preliminary data.</text>
</comment>
<dbReference type="Proteomes" id="UP001242480">
    <property type="component" value="Unassembled WGS sequence"/>
</dbReference>
<reference evidence="2 3" key="1">
    <citation type="submission" date="2023-07" db="EMBL/GenBank/DDBJ databases">
        <title>Genomic Encyclopedia of Type Strains, Phase IV (KMG-IV): sequencing the most valuable type-strain genomes for metagenomic binning, comparative biology and taxonomic classification.</title>
        <authorList>
            <person name="Goeker M."/>
        </authorList>
    </citation>
    <scope>NUCLEOTIDE SEQUENCE [LARGE SCALE GENOMIC DNA]</scope>
    <source>
        <strain evidence="2 3">DSM 19619</strain>
    </source>
</reference>
<dbReference type="RefSeq" id="WP_307266536.1">
    <property type="nucleotide sequence ID" value="NZ_JAUSVX010000001.1"/>
</dbReference>
<gene>
    <name evidence="2" type="ORF">QO011_000192</name>
</gene>
<name>A0ABU0IYV6_9HYPH</name>
<evidence type="ECO:0000313" key="2">
    <source>
        <dbReference type="EMBL" id="MDQ0467197.1"/>
    </source>
</evidence>
<dbReference type="EMBL" id="JAUSVX010000001">
    <property type="protein sequence ID" value="MDQ0467197.1"/>
    <property type="molecule type" value="Genomic_DNA"/>
</dbReference>
<dbReference type="Gene3D" id="2.40.160.20">
    <property type="match status" value="1"/>
</dbReference>
<evidence type="ECO:0008006" key="4">
    <source>
        <dbReference type="Google" id="ProtNLM"/>
    </source>
</evidence>
<feature type="chain" id="PRO_5047374975" description="Lipid A 3-O-deacylase" evidence="1">
    <location>
        <begin position="22"/>
        <end position="191"/>
    </location>
</feature>
<evidence type="ECO:0000256" key="1">
    <source>
        <dbReference type="SAM" id="SignalP"/>
    </source>
</evidence>
<keyword evidence="3" id="KW-1185">Reference proteome</keyword>
<sequence>MIHRLLRAACLLVAAISPAAAADAPAPEGAPAMVGDPFFDEVRIGVYNHALGSPEHGGIDLNGELLFGKPFHTDDWTESLIPRPMIGGTLNFAGKTSTVYFGAAWHFVPFDAPWFVEFTAGGSYNNGQLEDTHNDMNPLGCHWLFRESASIGYQFDEHWSVMATFEHNSNANLCFENRGLSNLGMRVGYKF</sequence>
<accession>A0ABU0IYV6</accession>